<protein>
    <submittedName>
        <fullName evidence="3">Deubiquitinase</fullName>
    </submittedName>
</protein>
<feature type="domain" description="OTU" evidence="2">
    <location>
        <begin position="142"/>
        <end position="279"/>
    </location>
</feature>
<dbReference type="Gene3D" id="3.90.70.80">
    <property type="match status" value="1"/>
</dbReference>
<dbReference type="InterPro" id="IPR038765">
    <property type="entry name" value="Papain-like_cys_pep_sf"/>
</dbReference>
<dbReference type="PANTHER" id="PTHR12419">
    <property type="entry name" value="OTU DOMAIN CONTAINING PROTEIN"/>
    <property type="match status" value="1"/>
</dbReference>
<dbReference type="PROSITE" id="PS50802">
    <property type="entry name" value="OTU"/>
    <property type="match status" value="1"/>
</dbReference>
<dbReference type="EMBL" id="JAOPGA020001133">
    <property type="protein sequence ID" value="KAL0485379.1"/>
    <property type="molecule type" value="Genomic_DNA"/>
</dbReference>
<feature type="region of interest" description="Disordered" evidence="1">
    <location>
        <begin position="58"/>
        <end position="123"/>
    </location>
</feature>
<gene>
    <name evidence="3" type="ORF">AKO1_002963</name>
</gene>
<dbReference type="Pfam" id="PF02338">
    <property type="entry name" value="OTU"/>
    <property type="match status" value="1"/>
</dbReference>
<sequence length="282" mass="32914">MSEDEAQMRERHDREQKELQDKTKLMLEQVKGDKKKTAQVKKEIEKLEDELTEAQQQEMIEYKLEKMNSQEDEEPKQTKSTKQSEDEKKAKKKEQNKKKVDKKKQKVEKQKQEAIQDLVNSGGSDRDKELDQIKISLNPLGLYIKVIDSDGHCLYRAVADQLSDLNIENIDYKEVRKRVATYLRAHKDDYINFLETPSGDLMTDQGYEKYCDRVESSSDWGGQVEIMALTNILKQPIKVFTSGQPINMGEDHKDKPTIQLSYHKHFYALGEHYNSVVKVRKT</sequence>
<comment type="caution">
    <text evidence="3">The sequence shown here is derived from an EMBL/GenBank/DDBJ whole genome shotgun (WGS) entry which is preliminary data.</text>
</comment>
<evidence type="ECO:0000313" key="4">
    <source>
        <dbReference type="Proteomes" id="UP001431209"/>
    </source>
</evidence>
<organism evidence="3 4">
    <name type="scientific">Acrasis kona</name>
    <dbReference type="NCBI Taxonomy" id="1008807"/>
    <lineage>
        <taxon>Eukaryota</taxon>
        <taxon>Discoba</taxon>
        <taxon>Heterolobosea</taxon>
        <taxon>Tetramitia</taxon>
        <taxon>Eutetramitia</taxon>
        <taxon>Acrasidae</taxon>
        <taxon>Acrasis</taxon>
    </lineage>
</organism>
<evidence type="ECO:0000256" key="1">
    <source>
        <dbReference type="SAM" id="MobiDB-lite"/>
    </source>
</evidence>
<accession>A0AAW2Z7J8</accession>
<reference evidence="3 4" key="1">
    <citation type="submission" date="2024-03" db="EMBL/GenBank/DDBJ databases">
        <title>The Acrasis kona genome and developmental transcriptomes reveal deep origins of eukaryotic multicellular pathways.</title>
        <authorList>
            <person name="Sheikh S."/>
            <person name="Fu C.-J."/>
            <person name="Brown M.W."/>
            <person name="Baldauf S.L."/>
        </authorList>
    </citation>
    <scope>NUCLEOTIDE SEQUENCE [LARGE SCALE GENOMIC DNA]</scope>
    <source>
        <strain evidence="3 4">ATCC MYA-3509</strain>
    </source>
</reference>
<evidence type="ECO:0000313" key="3">
    <source>
        <dbReference type="EMBL" id="KAL0485379.1"/>
    </source>
</evidence>
<dbReference type="CDD" id="cd22748">
    <property type="entry name" value="OTU_OTUD6-like"/>
    <property type="match status" value="1"/>
</dbReference>
<feature type="region of interest" description="Disordered" evidence="1">
    <location>
        <begin position="1"/>
        <end position="38"/>
    </location>
</feature>
<proteinExistence type="predicted"/>
<dbReference type="Proteomes" id="UP001431209">
    <property type="component" value="Unassembled WGS sequence"/>
</dbReference>
<dbReference type="GO" id="GO:0004843">
    <property type="term" value="F:cysteine-type deubiquitinase activity"/>
    <property type="evidence" value="ECO:0007669"/>
    <property type="project" value="TreeGrafter"/>
</dbReference>
<dbReference type="SUPFAM" id="SSF54001">
    <property type="entry name" value="Cysteine proteinases"/>
    <property type="match status" value="1"/>
</dbReference>
<dbReference type="GO" id="GO:0016579">
    <property type="term" value="P:protein deubiquitination"/>
    <property type="evidence" value="ECO:0007669"/>
    <property type="project" value="TreeGrafter"/>
</dbReference>
<evidence type="ECO:0000259" key="2">
    <source>
        <dbReference type="PROSITE" id="PS50802"/>
    </source>
</evidence>
<feature type="compositionally biased region" description="Basic and acidic residues" evidence="1">
    <location>
        <begin position="60"/>
        <end position="69"/>
    </location>
</feature>
<keyword evidence="4" id="KW-1185">Reference proteome</keyword>
<feature type="compositionally biased region" description="Basic residues" evidence="1">
    <location>
        <begin position="90"/>
        <end position="106"/>
    </location>
</feature>
<dbReference type="AlphaFoldDB" id="A0AAW2Z7J8"/>
<dbReference type="PANTHER" id="PTHR12419:SF10">
    <property type="entry name" value="DEUBIQUITINASE OTUD6B"/>
    <property type="match status" value="1"/>
</dbReference>
<dbReference type="InterPro" id="IPR003323">
    <property type="entry name" value="OTU_dom"/>
</dbReference>
<dbReference type="InterPro" id="IPR050704">
    <property type="entry name" value="Peptidase_C85-like"/>
</dbReference>
<name>A0AAW2Z7J8_9EUKA</name>